<reference evidence="1" key="1">
    <citation type="submission" date="2020-07" db="EMBL/GenBank/DDBJ databases">
        <title>Clarias magur genome sequencing, assembly and annotation.</title>
        <authorList>
            <person name="Kushwaha B."/>
            <person name="Kumar R."/>
            <person name="Das P."/>
            <person name="Joshi C.G."/>
            <person name="Kumar D."/>
            <person name="Nagpure N.S."/>
            <person name="Pandey M."/>
            <person name="Agarwal S."/>
            <person name="Srivastava S."/>
            <person name="Singh M."/>
            <person name="Sahoo L."/>
            <person name="Jayasankar P."/>
            <person name="Meher P.K."/>
            <person name="Koringa P.G."/>
            <person name="Iquebal M.A."/>
            <person name="Das S.P."/>
            <person name="Bit A."/>
            <person name="Patnaik S."/>
            <person name="Patel N."/>
            <person name="Shah T.M."/>
            <person name="Hinsu A."/>
            <person name="Jena J.K."/>
        </authorList>
    </citation>
    <scope>NUCLEOTIDE SEQUENCE</scope>
    <source>
        <strain evidence="1">CIFAMagur01</strain>
        <tissue evidence="1">Testis</tissue>
    </source>
</reference>
<keyword evidence="2" id="KW-1185">Reference proteome</keyword>
<name>A0A8J4UWR2_CLAMG</name>
<sequence length="58" mass="6446">MRALHQGIQIRVSLQPSATAVNVIRSDSLLSIPQLIVRGCNLIWAQCQLPLETCVQYV</sequence>
<dbReference type="AlphaFoldDB" id="A0A8J4UWR2"/>
<proteinExistence type="predicted"/>
<protein>
    <submittedName>
        <fullName evidence="1">Uncharacterized protein</fullName>
    </submittedName>
</protein>
<dbReference type="Proteomes" id="UP000727407">
    <property type="component" value="Unassembled WGS sequence"/>
</dbReference>
<gene>
    <name evidence="1" type="ORF">DAT39_001595</name>
</gene>
<organism evidence="1 2">
    <name type="scientific">Clarias magur</name>
    <name type="common">Asian catfish</name>
    <name type="synonym">Macropteronotus magur</name>
    <dbReference type="NCBI Taxonomy" id="1594786"/>
    <lineage>
        <taxon>Eukaryota</taxon>
        <taxon>Metazoa</taxon>
        <taxon>Chordata</taxon>
        <taxon>Craniata</taxon>
        <taxon>Vertebrata</taxon>
        <taxon>Euteleostomi</taxon>
        <taxon>Actinopterygii</taxon>
        <taxon>Neopterygii</taxon>
        <taxon>Teleostei</taxon>
        <taxon>Ostariophysi</taxon>
        <taxon>Siluriformes</taxon>
        <taxon>Clariidae</taxon>
        <taxon>Clarias</taxon>
    </lineage>
</organism>
<evidence type="ECO:0000313" key="1">
    <source>
        <dbReference type="EMBL" id="KAF5908572.1"/>
    </source>
</evidence>
<comment type="caution">
    <text evidence="1">The sequence shown here is derived from an EMBL/GenBank/DDBJ whole genome shotgun (WGS) entry which is preliminary data.</text>
</comment>
<evidence type="ECO:0000313" key="2">
    <source>
        <dbReference type="Proteomes" id="UP000727407"/>
    </source>
</evidence>
<dbReference type="EMBL" id="QNUK01000012">
    <property type="protein sequence ID" value="KAF5908572.1"/>
    <property type="molecule type" value="Genomic_DNA"/>
</dbReference>
<accession>A0A8J4UWR2</accession>